<name>A0A6J4UG60_9BACT</name>
<protein>
    <submittedName>
        <fullName evidence="1">Uncharacterized protein</fullName>
    </submittedName>
</protein>
<dbReference type="AlphaFoldDB" id="A0A6J4UG60"/>
<dbReference type="EMBL" id="CADCWF010000092">
    <property type="protein sequence ID" value="CAA9548454.1"/>
    <property type="molecule type" value="Genomic_DNA"/>
</dbReference>
<gene>
    <name evidence="1" type="ORF">AVDCRST_MAG59-1549</name>
</gene>
<proteinExistence type="predicted"/>
<organism evidence="1">
    <name type="scientific">uncultured Thermomicrobiales bacterium</name>
    <dbReference type="NCBI Taxonomy" id="1645740"/>
    <lineage>
        <taxon>Bacteria</taxon>
        <taxon>Pseudomonadati</taxon>
        <taxon>Thermomicrobiota</taxon>
        <taxon>Thermomicrobia</taxon>
        <taxon>Thermomicrobiales</taxon>
        <taxon>environmental samples</taxon>
    </lineage>
</organism>
<accession>A0A6J4UG60</accession>
<reference evidence="1" key="1">
    <citation type="submission" date="2020-02" db="EMBL/GenBank/DDBJ databases">
        <authorList>
            <person name="Meier V. D."/>
        </authorList>
    </citation>
    <scope>NUCLEOTIDE SEQUENCE</scope>
    <source>
        <strain evidence="1">AVDCRST_MAG59</strain>
    </source>
</reference>
<evidence type="ECO:0000313" key="1">
    <source>
        <dbReference type="EMBL" id="CAA9548454.1"/>
    </source>
</evidence>
<sequence length="123" mass="12960">MNAGDYLRGAAHSTDNGARVLFGGLAANGPQALQDRLAEAPVTRTEEGYIRLISVTDATVMPDGKLAAFVVINEPTRPPRGQETLLFIFADEDGQLLFDNLVGFSTVSPEDLATPTADATPSA</sequence>